<dbReference type="SUPFAM" id="SSF53474">
    <property type="entry name" value="alpha/beta-Hydrolases"/>
    <property type="match status" value="1"/>
</dbReference>
<dbReference type="AlphaFoldDB" id="A0A4P6JRS3"/>
<reference evidence="2 3" key="1">
    <citation type="submission" date="2019-01" db="EMBL/GenBank/DDBJ databases">
        <title>Ktedonosporobacter rubrisoli SCAWS-G2.</title>
        <authorList>
            <person name="Huang Y."/>
            <person name="Yan B."/>
        </authorList>
    </citation>
    <scope>NUCLEOTIDE SEQUENCE [LARGE SCALE GENOMIC DNA]</scope>
    <source>
        <strain evidence="2 3">SCAWS-G2</strain>
    </source>
</reference>
<gene>
    <name evidence="2" type="ORF">EPA93_20165</name>
</gene>
<dbReference type="InterPro" id="IPR000801">
    <property type="entry name" value="Esterase-like"/>
</dbReference>
<dbReference type="Gene3D" id="3.40.50.1820">
    <property type="entry name" value="alpha/beta hydrolase"/>
    <property type="match status" value="1"/>
</dbReference>
<proteinExistence type="predicted"/>
<dbReference type="EMBL" id="CP035758">
    <property type="protein sequence ID" value="QBD78187.1"/>
    <property type="molecule type" value="Genomic_DNA"/>
</dbReference>
<dbReference type="OrthoDB" id="9764953at2"/>
<sequence>MQNRKMERIFMKKAKIFLLALMAIIVIIACGIGLKKYRATMASVTSTHSLAENTTLVDTYGYLTRKFIDARGTSLTYYFYIPAHYNPKQKYPLVLLLHGGGERSKPTNTISQNQQVLFRQAYIQVWSAEYKGPANPDIQQRWPCFVVVPQIAASQQWVNVPIHQGSYTQPSQPSDPLRLSRELLDSLQQQYKGIDANRLYITGISQGGHGVWDAIERWPDYFAAAAPIAGAGDPSKASALTHLPIWAFHGSKDESVPVTGSRDMITAIEAAGGHPRYTEFEGQPHGVWDYAYSLANSPLRVTNFFSWLFAQQKAGRSG</sequence>
<dbReference type="Proteomes" id="UP000290365">
    <property type="component" value="Chromosome"/>
</dbReference>
<keyword evidence="1" id="KW-0732">Signal</keyword>
<evidence type="ECO:0000256" key="1">
    <source>
        <dbReference type="ARBA" id="ARBA00022729"/>
    </source>
</evidence>
<protein>
    <submittedName>
        <fullName evidence="2">Peptidase</fullName>
    </submittedName>
</protein>
<dbReference type="InterPro" id="IPR029058">
    <property type="entry name" value="AB_hydrolase_fold"/>
</dbReference>
<dbReference type="PANTHER" id="PTHR43037:SF1">
    <property type="entry name" value="BLL1128 PROTEIN"/>
    <property type="match status" value="1"/>
</dbReference>
<dbReference type="PANTHER" id="PTHR43037">
    <property type="entry name" value="UNNAMED PRODUCT-RELATED"/>
    <property type="match status" value="1"/>
</dbReference>
<dbReference type="PROSITE" id="PS51257">
    <property type="entry name" value="PROKAR_LIPOPROTEIN"/>
    <property type="match status" value="1"/>
</dbReference>
<dbReference type="Pfam" id="PF00756">
    <property type="entry name" value="Esterase"/>
    <property type="match status" value="1"/>
</dbReference>
<evidence type="ECO:0000313" key="3">
    <source>
        <dbReference type="Proteomes" id="UP000290365"/>
    </source>
</evidence>
<name>A0A4P6JRS3_KTERU</name>
<dbReference type="InterPro" id="IPR050955">
    <property type="entry name" value="Plant_Biomass_Hydrol_Est"/>
</dbReference>
<accession>A0A4P6JRS3</accession>
<dbReference type="KEGG" id="kbs:EPA93_20165"/>
<evidence type="ECO:0000313" key="2">
    <source>
        <dbReference type="EMBL" id="QBD78187.1"/>
    </source>
</evidence>
<organism evidence="2 3">
    <name type="scientific">Ktedonosporobacter rubrisoli</name>
    <dbReference type="NCBI Taxonomy" id="2509675"/>
    <lineage>
        <taxon>Bacteria</taxon>
        <taxon>Bacillati</taxon>
        <taxon>Chloroflexota</taxon>
        <taxon>Ktedonobacteria</taxon>
        <taxon>Ktedonobacterales</taxon>
        <taxon>Ktedonosporobacteraceae</taxon>
        <taxon>Ktedonosporobacter</taxon>
    </lineage>
</organism>
<keyword evidence="3" id="KW-1185">Reference proteome</keyword>